<name>A0ABX5X5H3_9GAMM</name>
<accession>A0ABX5X5H3</accession>
<gene>
    <name evidence="1" type="ORF">FM037_20315</name>
</gene>
<sequence length="78" mass="8791">MSLSKLAIALINSYQRKGGSKHYFSLECNFIPTCSEYTKQAINYYGLFTGCKLGLKRIMRCSEPDCANISHDPLHKGQ</sequence>
<evidence type="ECO:0000313" key="2">
    <source>
        <dbReference type="Proteomes" id="UP000315947"/>
    </source>
</evidence>
<keyword evidence="2" id="KW-1185">Reference proteome</keyword>
<dbReference type="Proteomes" id="UP000315947">
    <property type="component" value="Chromosome"/>
</dbReference>
<protein>
    <submittedName>
        <fullName evidence="1">Membrane protein insertion efficiency factor YidD</fullName>
    </submittedName>
</protein>
<dbReference type="PANTHER" id="PTHR33383:SF1">
    <property type="entry name" value="MEMBRANE PROTEIN INSERTION EFFICIENCY FACTOR-RELATED"/>
    <property type="match status" value="1"/>
</dbReference>
<dbReference type="Pfam" id="PF01809">
    <property type="entry name" value="YidD"/>
    <property type="match status" value="1"/>
</dbReference>
<organism evidence="1 2">
    <name type="scientific">Shewanella psychropiezotolerans</name>
    <dbReference type="NCBI Taxonomy" id="2593655"/>
    <lineage>
        <taxon>Bacteria</taxon>
        <taxon>Pseudomonadati</taxon>
        <taxon>Pseudomonadota</taxon>
        <taxon>Gammaproteobacteria</taxon>
        <taxon>Alteromonadales</taxon>
        <taxon>Shewanellaceae</taxon>
        <taxon>Shewanella</taxon>
    </lineage>
</organism>
<dbReference type="PANTHER" id="PTHR33383">
    <property type="entry name" value="MEMBRANE PROTEIN INSERTION EFFICIENCY FACTOR-RELATED"/>
    <property type="match status" value="1"/>
</dbReference>
<dbReference type="SMART" id="SM01234">
    <property type="entry name" value="Haemolytic"/>
    <property type="match status" value="1"/>
</dbReference>
<dbReference type="EMBL" id="CP041614">
    <property type="protein sequence ID" value="QDO85153.1"/>
    <property type="molecule type" value="Genomic_DNA"/>
</dbReference>
<dbReference type="InterPro" id="IPR002696">
    <property type="entry name" value="Membr_insert_effic_factor_YidD"/>
</dbReference>
<dbReference type="NCBIfam" id="TIGR00278">
    <property type="entry name" value="membrane protein insertion efficiency factor YidD"/>
    <property type="match status" value="1"/>
</dbReference>
<evidence type="ECO:0000313" key="1">
    <source>
        <dbReference type="EMBL" id="QDO85153.1"/>
    </source>
</evidence>
<dbReference type="RefSeq" id="WP_144047498.1">
    <property type="nucleotide sequence ID" value="NZ_CP041614.1"/>
</dbReference>
<reference evidence="1 2" key="1">
    <citation type="submission" date="2019-07" db="EMBL/GenBank/DDBJ databases">
        <title>Shewanella sp. YLB-06 whole genomic sequence.</title>
        <authorList>
            <person name="Yu L."/>
        </authorList>
    </citation>
    <scope>NUCLEOTIDE SEQUENCE [LARGE SCALE GENOMIC DNA]</scope>
    <source>
        <strain evidence="1 2">YLB-06</strain>
    </source>
</reference>
<proteinExistence type="predicted"/>